<dbReference type="AlphaFoldDB" id="A0AAD7QQC5"/>
<gene>
    <name evidence="2" type="ORF">POJ06DRAFT_25437</name>
</gene>
<evidence type="ECO:0000313" key="2">
    <source>
        <dbReference type="EMBL" id="KAJ8097937.1"/>
    </source>
</evidence>
<evidence type="ECO:0000256" key="1">
    <source>
        <dbReference type="SAM" id="MobiDB-lite"/>
    </source>
</evidence>
<reference evidence="2" key="1">
    <citation type="submission" date="2023-03" db="EMBL/GenBank/DDBJ databases">
        <title>Near-Complete genome sequence of Lipomyces tetrasporous NRRL Y-64009, an oleaginous yeast capable of growing on lignocellulosic hydrolysates.</title>
        <authorList>
            <consortium name="Lawrence Berkeley National Laboratory"/>
            <person name="Jagtap S.S."/>
            <person name="Liu J.-J."/>
            <person name="Walukiewicz H.E."/>
            <person name="Pangilinan J."/>
            <person name="Lipzen A."/>
            <person name="Ahrendt S."/>
            <person name="Koriabine M."/>
            <person name="Cobaugh K."/>
            <person name="Salamov A."/>
            <person name="Yoshinaga Y."/>
            <person name="Ng V."/>
            <person name="Daum C."/>
            <person name="Grigoriev I.V."/>
            <person name="Slininger P.J."/>
            <person name="Dien B.S."/>
            <person name="Jin Y.-S."/>
            <person name="Rao C.V."/>
        </authorList>
    </citation>
    <scope>NUCLEOTIDE SEQUENCE</scope>
    <source>
        <strain evidence="2">NRRL Y-64009</strain>
    </source>
</reference>
<proteinExistence type="predicted"/>
<protein>
    <submittedName>
        <fullName evidence="2">Uncharacterized protein</fullName>
    </submittedName>
</protein>
<dbReference type="Proteomes" id="UP001217417">
    <property type="component" value="Unassembled WGS sequence"/>
</dbReference>
<comment type="caution">
    <text evidence="2">The sequence shown here is derived from an EMBL/GenBank/DDBJ whole genome shotgun (WGS) entry which is preliminary data.</text>
</comment>
<dbReference type="RefSeq" id="XP_056041387.1">
    <property type="nucleotide sequence ID" value="XM_056187768.1"/>
</dbReference>
<feature type="region of interest" description="Disordered" evidence="1">
    <location>
        <begin position="115"/>
        <end position="139"/>
    </location>
</feature>
<organism evidence="2 3">
    <name type="scientific">Lipomyces tetrasporus</name>
    <dbReference type="NCBI Taxonomy" id="54092"/>
    <lineage>
        <taxon>Eukaryota</taxon>
        <taxon>Fungi</taxon>
        <taxon>Dikarya</taxon>
        <taxon>Ascomycota</taxon>
        <taxon>Saccharomycotina</taxon>
        <taxon>Lipomycetes</taxon>
        <taxon>Lipomycetales</taxon>
        <taxon>Lipomycetaceae</taxon>
        <taxon>Lipomyces</taxon>
    </lineage>
</organism>
<accession>A0AAD7QQC5</accession>
<keyword evidence="3" id="KW-1185">Reference proteome</keyword>
<evidence type="ECO:0000313" key="3">
    <source>
        <dbReference type="Proteomes" id="UP001217417"/>
    </source>
</evidence>
<dbReference type="GeneID" id="80882934"/>
<sequence>MGIPTWDNTSAKVPAPVKRTAQPAILLPAQPLRYIARNPAYYATELDRYSSRPLVTLPRVPSFANDDQGGDLEADDIREVEEDEEDRTVGAVEEYGHELEPLGRTYVSRQYSLDSARRSRRVQSTLRDGRGGPSRPGNQLASELALNRTLADYVQRLRQLRRLDATAHQDRMEYEPRGNFHIDGDDEDFAEERREEVQARNSRRSDEDVESSFNSIVEQIRSIGAVHDTALRSNVGGPVDADSPGARQYHLSPLDLDGFYSSHLRIRQNAYGSSVREAMISGPLAQADAADSQEFDRTYYSHGSGVSNLAEATDTEVRDILHRFEVLDDRIDLIRMARRELRLMEFDANASLDGMRFAA</sequence>
<dbReference type="EMBL" id="JARPMG010000010">
    <property type="protein sequence ID" value="KAJ8097937.1"/>
    <property type="molecule type" value="Genomic_DNA"/>
</dbReference>
<name>A0AAD7QQC5_9ASCO</name>